<dbReference type="AlphaFoldDB" id="A0A5S6Q965"/>
<dbReference type="PANTHER" id="PTHR33748:SF9">
    <property type="entry name" value="PROTEIN CBG04248"/>
    <property type="match status" value="1"/>
</dbReference>
<dbReference type="WBParaSite" id="TMUE_1000003728.1">
    <property type="protein sequence ID" value="TMUE_1000003728.1"/>
    <property type="gene ID" value="WBGene00290775"/>
</dbReference>
<keyword evidence="1" id="KW-1133">Transmembrane helix</keyword>
<feature type="chain" id="PRO_5024373233" evidence="2">
    <location>
        <begin position="19"/>
        <end position="351"/>
    </location>
</feature>
<reference evidence="4" key="1">
    <citation type="submission" date="2019-12" db="UniProtKB">
        <authorList>
            <consortium name="WormBaseParasite"/>
        </authorList>
    </citation>
    <scope>IDENTIFICATION</scope>
</reference>
<organism evidence="3 4">
    <name type="scientific">Trichuris muris</name>
    <name type="common">Mouse whipworm</name>
    <dbReference type="NCBI Taxonomy" id="70415"/>
    <lineage>
        <taxon>Eukaryota</taxon>
        <taxon>Metazoa</taxon>
        <taxon>Ecdysozoa</taxon>
        <taxon>Nematoda</taxon>
        <taxon>Enoplea</taxon>
        <taxon>Dorylaimia</taxon>
        <taxon>Trichinellida</taxon>
        <taxon>Trichuridae</taxon>
        <taxon>Trichuris</taxon>
    </lineage>
</organism>
<evidence type="ECO:0000256" key="1">
    <source>
        <dbReference type="SAM" id="Phobius"/>
    </source>
</evidence>
<feature type="signal peptide" evidence="2">
    <location>
        <begin position="1"/>
        <end position="18"/>
    </location>
</feature>
<name>A0A5S6Q965_TRIMR</name>
<accession>A0A5S6Q965</accession>
<keyword evidence="2" id="KW-0732">Signal</keyword>
<keyword evidence="1" id="KW-0812">Transmembrane</keyword>
<dbReference type="GO" id="GO:0016020">
    <property type="term" value="C:membrane"/>
    <property type="evidence" value="ECO:0007669"/>
    <property type="project" value="TreeGrafter"/>
</dbReference>
<sequence length="351" mass="39297">MLLLCSILLCQTSPSAVGQTVIHRGSANPCTYPTPSDKNFVQTCQVTTAITEDYLICDPDSAMSISEIEGTVVQLNYLNQKYGNHCVCSTLLLPPCWYRLGVAVVQKFEQSMSILRASFRASTYCNQSKRVGLHSAANDINKWSAQMLIRHGQRFADVIRHRWNFGACGEDILVLVVKNKPHVNVLPSLTPAPAMLFLSAGHTVQEREERLKSLDYSSLEYIIHKHNENLENGFPLKAVLENIIKELGSMLLLADQKIAISYKKSRIPSWAVAAFGTCAGLLVLMAFGLLLIRRRERGAFKRGQSKDKTDRRWKAGFVGEVKDVKVHLLIKKGHRKPKMERFTQATQAIQG</sequence>
<feature type="transmembrane region" description="Helical" evidence="1">
    <location>
        <begin position="270"/>
        <end position="292"/>
    </location>
</feature>
<keyword evidence="1" id="KW-0472">Membrane</keyword>
<evidence type="ECO:0000313" key="4">
    <source>
        <dbReference type="WBParaSite" id="TMUE_1000003728.1"/>
    </source>
</evidence>
<proteinExistence type="predicted"/>
<evidence type="ECO:0000313" key="3">
    <source>
        <dbReference type="Proteomes" id="UP000046395"/>
    </source>
</evidence>
<protein>
    <submittedName>
        <fullName evidence="4">Uncharacterized protein</fullName>
    </submittedName>
</protein>
<dbReference type="PANTHER" id="PTHR33748">
    <property type="entry name" value="PROTEIN CBG04600"/>
    <property type="match status" value="1"/>
</dbReference>
<keyword evidence="3" id="KW-1185">Reference proteome</keyword>
<dbReference type="Proteomes" id="UP000046395">
    <property type="component" value="Unassembled WGS sequence"/>
</dbReference>
<evidence type="ECO:0000256" key="2">
    <source>
        <dbReference type="SAM" id="SignalP"/>
    </source>
</evidence>